<evidence type="ECO:0000313" key="6">
    <source>
        <dbReference type="Proteomes" id="UP001271007"/>
    </source>
</evidence>
<dbReference type="PANTHER" id="PTHR43098:SF5">
    <property type="entry name" value="DUAL-FUNCTIONAL MONOOXYGENASE_METHYLTRANSFERASE PSOF"/>
    <property type="match status" value="1"/>
</dbReference>
<name>A0AAJ0GFZ4_9PEZI</name>
<comment type="caution">
    <text evidence="5">The sequence shown here is derived from an EMBL/GenBank/DDBJ whole genome shotgun (WGS) entry which is preliminary data.</text>
</comment>
<dbReference type="EMBL" id="JAWDJX010000005">
    <property type="protein sequence ID" value="KAK3056763.1"/>
    <property type="molecule type" value="Genomic_DNA"/>
</dbReference>
<organism evidence="5 6">
    <name type="scientific">Extremus antarcticus</name>
    <dbReference type="NCBI Taxonomy" id="702011"/>
    <lineage>
        <taxon>Eukaryota</taxon>
        <taxon>Fungi</taxon>
        <taxon>Dikarya</taxon>
        <taxon>Ascomycota</taxon>
        <taxon>Pezizomycotina</taxon>
        <taxon>Dothideomycetes</taxon>
        <taxon>Dothideomycetidae</taxon>
        <taxon>Mycosphaerellales</taxon>
        <taxon>Extremaceae</taxon>
        <taxon>Extremus</taxon>
    </lineage>
</organism>
<keyword evidence="4" id="KW-0560">Oxidoreductase</keyword>
<keyword evidence="3" id="KW-0521">NADP</keyword>
<keyword evidence="6" id="KW-1185">Reference proteome</keyword>
<accession>A0AAJ0GFZ4</accession>
<evidence type="ECO:0000256" key="1">
    <source>
        <dbReference type="ARBA" id="ARBA00022630"/>
    </source>
</evidence>
<proteinExistence type="predicted"/>
<evidence type="ECO:0000313" key="5">
    <source>
        <dbReference type="EMBL" id="KAK3056763.1"/>
    </source>
</evidence>
<gene>
    <name evidence="5" type="ORF">LTR09_002556</name>
</gene>
<evidence type="ECO:0008006" key="7">
    <source>
        <dbReference type="Google" id="ProtNLM"/>
    </source>
</evidence>
<dbReference type="InterPro" id="IPR050775">
    <property type="entry name" value="FAD-binding_Monooxygenases"/>
</dbReference>
<protein>
    <recommendedName>
        <fullName evidence="7">Monooxygenase</fullName>
    </recommendedName>
</protein>
<dbReference type="AlphaFoldDB" id="A0AAJ0GFZ4"/>
<dbReference type="GO" id="GO:0050660">
    <property type="term" value="F:flavin adenine dinucleotide binding"/>
    <property type="evidence" value="ECO:0007669"/>
    <property type="project" value="InterPro"/>
</dbReference>
<dbReference type="GO" id="GO:0050661">
    <property type="term" value="F:NADP binding"/>
    <property type="evidence" value="ECO:0007669"/>
    <property type="project" value="InterPro"/>
</dbReference>
<evidence type="ECO:0000256" key="4">
    <source>
        <dbReference type="ARBA" id="ARBA00023002"/>
    </source>
</evidence>
<sequence length="466" mass="53293">MRELKLKAKCIEAGTAAPQYETERYLNFICDKFDLRTDIQFNTRIQSAQFLDDQRTWQVTDTSGRVYTSRYLITGMGVLSNPTLPNVPGVKDFQGEAFHTARWPKEPVSFENKRVGIIGTGATAIQAIPEIAKTVGHLTVFQRTPNWAIPLHNAKISPEEMQDIRTGYPKLFEKLQQTRMCFIHDANPDSIWDATPEQREELWEHLYAQPGFGMWLSNYKEILVDHKANDLVSEFVAKKTRQRVHNPETAELLIPKNHGFGTRRVPMETFYYEAYNRPNVRLVDLHKTAIDRITEKGVQIKGVKEGVEGEEHEFDMLIYATGFDAVTGAFDAIDFTGVGGVKLLEKWKEGPQTYLGMTVNGLPNMFMIRSIEFAVDWLANCIGYLQQKDLSRIEAREEGVKQWTEHVHQISEGFLSNEIDSWMTGVNKNVAGRQKRIVARYNGSAVEFRQRCRDVADARYDAFDLA</sequence>
<keyword evidence="1" id="KW-0285">Flavoprotein</keyword>
<reference evidence="5" key="1">
    <citation type="submission" date="2023-04" db="EMBL/GenBank/DDBJ databases">
        <title>Black Yeasts Isolated from many extreme environments.</title>
        <authorList>
            <person name="Coleine C."/>
            <person name="Stajich J.E."/>
            <person name="Selbmann L."/>
        </authorList>
    </citation>
    <scope>NUCLEOTIDE SEQUENCE</scope>
    <source>
        <strain evidence="5">CCFEE 5312</strain>
    </source>
</reference>
<dbReference type="Proteomes" id="UP001271007">
    <property type="component" value="Unassembled WGS sequence"/>
</dbReference>
<evidence type="ECO:0000256" key="2">
    <source>
        <dbReference type="ARBA" id="ARBA00022827"/>
    </source>
</evidence>
<dbReference type="PANTHER" id="PTHR43098">
    <property type="entry name" value="L-ORNITHINE N(5)-MONOOXYGENASE-RELATED"/>
    <property type="match status" value="1"/>
</dbReference>
<dbReference type="Pfam" id="PF00743">
    <property type="entry name" value="FMO-like"/>
    <property type="match status" value="1"/>
</dbReference>
<dbReference type="InterPro" id="IPR036188">
    <property type="entry name" value="FAD/NAD-bd_sf"/>
</dbReference>
<dbReference type="Gene3D" id="3.50.50.60">
    <property type="entry name" value="FAD/NAD(P)-binding domain"/>
    <property type="match status" value="2"/>
</dbReference>
<evidence type="ECO:0000256" key="3">
    <source>
        <dbReference type="ARBA" id="ARBA00022857"/>
    </source>
</evidence>
<dbReference type="GO" id="GO:0004499">
    <property type="term" value="F:N,N-dimethylaniline monooxygenase activity"/>
    <property type="evidence" value="ECO:0007669"/>
    <property type="project" value="InterPro"/>
</dbReference>
<dbReference type="SUPFAM" id="SSF51905">
    <property type="entry name" value="FAD/NAD(P)-binding domain"/>
    <property type="match status" value="3"/>
</dbReference>
<keyword evidence="2" id="KW-0274">FAD</keyword>
<dbReference type="InterPro" id="IPR020946">
    <property type="entry name" value="Flavin_mOase-like"/>
</dbReference>